<feature type="compositionally biased region" description="Polar residues" evidence="1">
    <location>
        <begin position="126"/>
        <end position="136"/>
    </location>
</feature>
<dbReference type="Proteomes" id="UP000644693">
    <property type="component" value="Unassembled WGS sequence"/>
</dbReference>
<feature type="region of interest" description="Disordered" evidence="1">
    <location>
        <begin position="99"/>
        <end position="136"/>
    </location>
</feature>
<evidence type="ECO:0000313" key="3">
    <source>
        <dbReference type="EMBL" id="GHD35595.1"/>
    </source>
</evidence>
<evidence type="ECO:0000256" key="1">
    <source>
        <dbReference type="SAM" id="MobiDB-lite"/>
    </source>
</evidence>
<gene>
    <name evidence="3" type="ORF">GCM10007053_22730</name>
</gene>
<keyword evidence="2" id="KW-1133">Transmembrane helix</keyword>
<evidence type="ECO:0000313" key="4">
    <source>
        <dbReference type="Proteomes" id="UP000644693"/>
    </source>
</evidence>
<evidence type="ECO:0000256" key="2">
    <source>
        <dbReference type="SAM" id="Phobius"/>
    </source>
</evidence>
<keyword evidence="2" id="KW-0812">Transmembrane</keyword>
<dbReference type="EMBL" id="BMYM01000002">
    <property type="protein sequence ID" value="GHD35595.1"/>
    <property type="molecule type" value="Genomic_DNA"/>
</dbReference>
<protein>
    <submittedName>
        <fullName evidence="3">Uncharacterized protein</fullName>
    </submittedName>
</protein>
<name>A0A919CL72_9GAMM</name>
<dbReference type="AlphaFoldDB" id="A0A919CL72"/>
<feature type="compositionally biased region" description="Polar residues" evidence="1">
    <location>
        <begin position="102"/>
        <end position="114"/>
    </location>
</feature>
<organism evidence="3 4">
    <name type="scientific">Parahalioglobus pacificus</name>
    <dbReference type="NCBI Taxonomy" id="930806"/>
    <lineage>
        <taxon>Bacteria</taxon>
        <taxon>Pseudomonadati</taxon>
        <taxon>Pseudomonadota</taxon>
        <taxon>Gammaproteobacteria</taxon>
        <taxon>Cellvibrionales</taxon>
        <taxon>Halieaceae</taxon>
        <taxon>Parahalioglobus</taxon>
    </lineage>
</organism>
<accession>A0A919CL72</accession>
<sequence>MSLFRVVKYSSLLFFLGKYKDKLFRVVAVLLFALVTSLLYQDVVDYLSVEHPGTVVYALIGKIIIVYGALLFVLWQFKPAAKEAPSPLTELPVIKDKPSAVQAETTPEDNSPLSALSDLDGHSDLASRSQQLLRRK</sequence>
<keyword evidence="2" id="KW-0472">Membrane</keyword>
<keyword evidence="4" id="KW-1185">Reference proteome</keyword>
<feature type="transmembrane region" description="Helical" evidence="2">
    <location>
        <begin position="23"/>
        <end position="43"/>
    </location>
</feature>
<dbReference type="RefSeq" id="WP_189477913.1">
    <property type="nucleotide sequence ID" value="NZ_BMYM01000002.1"/>
</dbReference>
<comment type="caution">
    <text evidence="3">The sequence shown here is derived from an EMBL/GenBank/DDBJ whole genome shotgun (WGS) entry which is preliminary data.</text>
</comment>
<reference evidence="3" key="2">
    <citation type="submission" date="2020-09" db="EMBL/GenBank/DDBJ databases">
        <authorList>
            <person name="Sun Q."/>
            <person name="Kim S."/>
        </authorList>
    </citation>
    <scope>NUCLEOTIDE SEQUENCE</scope>
    <source>
        <strain evidence="3">KCTC 23430</strain>
    </source>
</reference>
<proteinExistence type="predicted"/>
<feature type="transmembrane region" description="Helical" evidence="2">
    <location>
        <begin position="55"/>
        <end position="75"/>
    </location>
</feature>
<reference evidence="3" key="1">
    <citation type="journal article" date="2014" name="Int. J. Syst. Evol. Microbiol.">
        <title>Complete genome sequence of Corynebacterium casei LMG S-19264T (=DSM 44701T), isolated from a smear-ripened cheese.</title>
        <authorList>
            <consortium name="US DOE Joint Genome Institute (JGI-PGF)"/>
            <person name="Walter F."/>
            <person name="Albersmeier A."/>
            <person name="Kalinowski J."/>
            <person name="Ruckert C."/>
        </authorList>
    </citation>
    <scope>NUCLEOTIDE SEQUENCE</scope>
    <source>
        <strain evidence="3">KCTC 23430</strain>
    </source>
</reference>